<comment type="subcellular location">
    <subcellularLocation>
        <location evidence="1 7">Cell membrane</location>
        <topology evidence="1 7">Multi-pass membrane protein</topology>
    </subcellularLocation>
</comment>
<keyword evidence="3" id="KW-1003">Cell membrane</keyword>
<dbReference type="Pfam" id="PF00528">
    <property type="entry name" value="BPD_transp_1"/>
    <property type="match status" value="1"/>
</dbReference>
<dbReference type="InterPro" id="IPR035906">
    <property type="entry name" value="MetI-like_sf"/>
</dbReference>
<reference evidence="10" key="1">
    <citation type="journal article" date="2019" name="Int. J. Syst. Evol. Microbiol.">
        <title>The Global Catalogue of Microorganisms (GCM) 10K type strain sequencing project: providing services to taxonomists for standard genome sequencing and annotation.</title>
        <authorList>
            <consortium name="The Broad Institute Genomics Platform"/>
            <consortium name="The Broad Institute Genome Sequencing Center for Infectious Disease"/>
            <person name="Wu L."/>
            <person name="Ma J."/>
        </authorList>
    </citation>
    <scope>NUCLEOTIDE SEQUENCE [LARGE SCALE GENOMIC DNA]</scope>
    <source>
        <strain evidence="10">CECT 7297</strain>
    </source>
</reference>
<dbReference type="PANTHER" id="PTHR43386">
    <property type="entry name" value="OLIGOPEPTIDE TRANSPORT SYSTEM PERMEASE PROTEIN APPC"/>
    <property type="match status" value="1"/>
</dbReference>
<dbReference type="PROSITE" id="PS50928">
    <property type="entry name" value="ABC_TM1"/>
    <property type="match status" value="1"/>
</dbReference>
<feature type="transmembrane region" description="Helical" evidence="7">
    <location>
        <begin position="142"/>
        <end position="160"/>
    </location>
</feature>
<accession>A0ABV8QH74</accession>
<keyword evidence="4 7" id="KW-0812">Transmembrane</keyword>
<proteinExistence type="inferred from homology"/>
<name>A0ABV8QH74_9GAMM</name>
<keyword evidence="10" id="KW-1185">Reference proteome</keyword>
<dbReference type="InterPro" id="IPR000515">
    <property type="entry name" value="MetI-like"/>
</dbReference>
<organism evidence="9 10">
    <name type="scientific">Marinobacter lacisalsi</name>
    <dbReference type="NCBI Taxonomy" id="475979"/>
    <lineage>
        <taxon>Bacteria</taxon>
        <taxon>Pseudomonadati</taxon>
        <taxon>Pseudomonadota</taxon>
        <taxon>Gammaproteobacteria</taxon>
        <taxon>Pseudomonadales</taxon>
        <taxon>Marinobacteraceae</taxon>
        <taxon>Marinobacter</taxon>
    </lineage>
</organism>
<evidence type="ECO:0000259" key="8">
    <source>
        <dbReference type="PROSITE" id="PS50928"/>
    </source>
</evidence>
<dbReference type="Gene3D" id="1.10.3720.10">
    <property type="entry name" value="MetI-like"/>
    <property type="match status" value="1"/>
</dbReference>
<evidence type="ECO:0000256" key="1">
    <source>
        <dbReference type="ARBA" id="ARBA00004651"/>
    </source>
</evidence>
<evidence type="ECO:0000256" key="7">
    <source>
        <dbReference type="RuleBase" id="RU363032"/>
    </source>
</evidence>
<feature type="domain" description="ABC transmembrane type-1" evidence="8">
    <location>
        <begin position="81"/>
        <end position="270"/>
    </location>
</feature>
<evidence type="ECO:0000256" key="3">
    <source>
        <dbReference type="ARBA" id="ARBA00022475"/>
    </source>
</evidence>
<evidence type="ECO:0000256" key="2">
    <source>
        <dbReference type="ARBA" id="ARBA00022448"/>
    </source>
</evidence>
<dbReference type="CDD" id="cd06261">
    <property type="entry name" value="TM_PBP2"/>
    <property type="match status" value="1"/>
</dbReference>
<keyword evidence="2 7" id="KW-0813">Transport</keyword>
<keyword evidence="5 7" id="KW-1133">Transmembrane helix</keyword>
<dbReference type="Proteomes" id="UP001595798">
    <property type="component" value="Unassembled WGS sequence"/>
</dbReference>
<evidence type="ECO:0000313" key="10">
    <source>
        <dbReference type="Proteomes" id="UP001595798"/>
    </source>
</evidence>
<dbReference type="RefSeq" id="WP_379887599.1">
    <property type="nucleotide sequence ID" value="NZ_JBHSDI010000015.1"/>
</dbReference>
<dbReference type="SUPFAM" id="SSF161098">
    <property type="entry name" value="MetI-like"/>
    <property type="match status" value="1"/>
</dbReference>
<evidence type="ECO:0000313" key="9">
    <source>
        <dbReference type="EMBL" id="MFC4259752.1"/>
    </source>
</evidence>
<gene>
    <name evidence="9" type="ORF">ACFOZ5_12000</name>
</gene>
<protein>
    <submittedName>
        <fullName evidence="9">ABC transporter permease</fullName>
    </submittedName>
</protein>
<evidence type="ECO:0000256" key="6">
    <source>
        <dbReference type="ARBA" id="ARBA00023136"/>
    </source>
</evidence>
<feature type="transmembrane region" description="Helical" evidence="7">
    <location>
        <begin position="21"/>
        <end position="41"/>
    </location>
</feature>
<feature type="transmembrane region" description="Helical" evidence="7">
    <location>
        <begin position="202"/>
        <end position="228"/>
    </location>
</feature>
<comment type="caution">
    <text evidence="9">The sequence shown here is derived from an EMBL/GenBank/DDBJ whole genome shotgun (WGS) entry which is preliminary data.</text>
</comment>
<evidence type="ECO:0000256" key="5">
    <source>
        <dbReference type="ARBA" id="ARBA00022989"/>
    </source>
</evidence>
<dbReference type="InterPro" id="IPR050366">
    <property type="entry name" value="BP-dependent_transpt_permease"/>
</dbReference>
<dbReference type="PANTHER" id="PTHR43386:SF1">
    <property type="entry name" value="D,D-DIPEPTIDE TRANSPORT SYSTEM PERMEASE PROTEIN DDPC-RELATED"/>
    <property type="match status" value="1"/>
</dbReference>
<feature type="transmembrane region" description="Helical" evidence="7">
    <location>
        <begin position="89"/>
        <end position="109"/>
    </location>
</feature>
<evidence type="ECO:0000256" key="4">
    <source>
        <dbReference type="ARBA" id="ARBA00022692"/>
    </source>
</evidence>
<dbReference type="EMBL" id="JBHSDI010000015">
    <property type="protein sequence ID" value="MFC4259752.1"/>
    <property type="molecule type" value="Genomic_DNA"/>
</dbReference>
<feature type="transmembrane region" description="Helical" evidence="7">
    <location>
        <begin position="116"/>
        <end position="136"/>
    </location>
</feature>
<comment type="similarity">
    <text evidence="7">Belongs to the binding-protein-dependent transport system permease family.</text>
</comment>
<keyword evidence="6 7" id="KW-0472">Membrane</keyword>
<feature type="transmembrane region" description="Helical" evidence="7">
    <location>
        <begin position="248"/>
        <end position="270"/>
    </location>
</feature>
<sequence>MTALTDTRVRALRLPRPDWRLMLPAGWLLVVFTAALTVDWLPVPTPTTMDFMAPESLPSAQHWLGTDQDGRDLFSRVAHGARVSLTVGFLAPLVGLFFGTLLGLLSAWYGGVARTAILVTLDAILAFPGLVLAMALTAILGASVGSVTLALGVLTIPSFARISRARALPLIQREFVLAAKTAGAGDTWILLREVLPNMVMTLVTYTLTIVSVMIVIEGALSFLGVGVPPPAPSWGGMISEGRSALERAPHISLIPAAAMFFTVLSLNVLGDRLRRTAEAREGGLS</sequence>